<reference evidence="1" key="1">
    <citation type="submission" date="2021-02" db="EMBL/GenBank/DDBJ databases">
        <title>Infant gut strain persistence is associated with maternal origin, phylogeny, and functional potential including surface adhesion and iron acquisition.</title>
        <authorList>
            <person name="Lou Y.C."/>
        </authorList>
    </citation>
    <scope>NUCLEOTIDE SEQUENCE</scope>
    <source>
        <strain evidence="1">L2_039_000G1_dasL2_039_000G1_concoct_11</strain>
    </source>
</reference>
<evidence type="ECO:0000313" key="2">
    <source>
        <dbReference type="Proteomes" id="UP000727506"/>
    </source>
</evidence>
<accession>A0A943UZP2</accession>
<gene>
    <name evidence="1" type="ORF">KH142_01020</name>
</gene>
<organism evidence="1 2">
    <name type="scientific">Slackia piriformis</name>
    <dbReference type="NCBI Taxonomy" id="626934"/>
    <lineage>
        <taxon>Bacteria</taxon>
        <taxon>Bacillati</taxon>
        <taxon>Actinomycetota</taxon>
        <taxon>Coriobacteriia</taxon>
        <taxon>Eggerthellales</taxon>
        <taxon>Eggerthellaceae</taxon>
        <taxon>Slackia</taxon>
    </lineage>
</organism>
<protein>
    <submittedName>
        <fullName evidence="1">Uncharacterized protein</fullName>
    </submittedName>
</protein>
<name>A0A943UZP2_9ACTN</name>
<proteinExistence type="predicted"/>
<dbReference type="Proteomes" id="UP000727506">
    <property type="component" value="Unassembled WGS sequence"/>
</dbReference>
<evidence type="ECO:0000313" key="1">
    <source>
        <dbReference type="EMBL" id="MBS6940070.1"/>
    </source>
</evidence>
<sequence>MKKPGENNNMYAEAKARALNPYAFAIDGSVDAAACVVFADALADEAYAAFRAACKGIGLPDPSFLDAAALGGNAGAACDDAAECARGPAAAGRADAPQEGLRAADGAACDAARDLAKDLFAAVEALDPLMLVVADASAARRLTEAYRESIAPDSHGFAFGRPYAAFSSFQRDLADPRMKQRDWALLKAMRKSAGWLK</sequence>
<dbReference type="EMBL" id="JAGZSV010000008">
    <property type="protein sequence ID" value="MBS6940070.1"/>
    <property type="molecule type" value="Genomic_DNA"/>
</dbReference>
<comment type="caution">
    <text evidence="1">The sequence shown here is derived from an EMBL/GenBank/DDBJ whole genome shotgun (WGS) entry which is preliminary data.</text>
</comment>
<dbReference type="AlphaFoldDB" id="A0A943UZP2"/>